<proteinExistence type="predicted"/>
<dbReference type="EMBL" id="CAKOGL010000029">
    <property type="protein sequence ID" value="CAH2106184.1"/>
    <property type="molecule type" value="Genomic_DNA"/>
</dbReference>
<evidence type="ECO:0000256" key="1">
    <source>
        <dbReference type="SAM" id="MobiDB-lite"/>
    </source>
</evidence>
<sequence>MASSDPEIKDGVTLPVWPKSKLTKELEPFASSLQAPEDSFFYIRYPKTDLLVGKTKFNNELPKVSIEQNNEVAASATYNVAQDKYWSKHTKQCQEVQGIASINTAVNSKNAKPKSMGIDDGFKVEGAACDSSVVKVASQMDQTPSEAGSPEPQPQARHPARRGSKSLPTTPVHSPPASPAARRRVNGNRYFTSPFAPIEDANNRSWLTMALLGFKKDLATSTSTLAEEETVENRLHGSSLAESVESLGPAPKVNPKVISNNPSSQQPELTKPANSFRSKPTEFREINIWSPTSM</sequence>
<feature type="region of interest" description="Disordered" evidence="1">
    <location>
        <begin position="136"/>
        <end position="185"/>
    </location>
</feature>
<gene>
    <name evidence="2" type="ORF">EEDITHA_LOCUS20359</name>
</gene>
<comment type="caution">
    <text evidence="2">The sequence shown here is derived from an EMBL/GenBank/DDBJ whole genome shotgun (WGS) entry which is preliminary data.</text>
</comment>
<organism evidence="2 3">
    <name type="scientific">Euphydryas editha</name>
    <name type="common">Edith's checkerspot</name>
    <dbReference type="NCBI Taxonomy" id="104508"/>
    <lineage>
        <taxon>Eukaryota</taxon>
        <taxon>Metazoa</taxon>
        <taxon>Ecdysozoa</taxon>
        <taxon>Arthropoda</taxon>
        <taxon>Hexapoda</taxon>
        <taxon>Insecta</taxon>
        <taxon>Pterygota</taxon>
        <taxon>Neoptera</taxon>
        <taxon>Endopterygota</taxon>
        <taxon>Lepidoptera</taxon>
        <taxon>Glossata</taxon>
        <taxon>Ditrysia</taxon>
        <taxon>Papilionoidea</taxon>
        <taxon>Nymphalidae</taxon>
        <taxon>Nymphalinae</taxon>
        <taxon>Euphydryas</taxon>
    </lineage>
</organism>
<feature type="region of interest" description="Disordered" evidence="1">
    <location>
        <begin position="245"/>
        <end position="282"/>
    </location>
</feature>
<dbReference type="AlphaFoldDB" id="A0AAU9V3U8"/>
<feature type="compositionally biased region" description="Polar residues" evidence="1">
    <location>
        <begin position="257"/>
        <end position="278"/>
    </location>
</feature>
<evidence type="ECO:0000313" key="3">
    <source>
        <dbReference type="Proteomes" id="UP001153954"/>
    </source>
</evidence>
<dbReference type="Proteomes" id="UP001153954">
    <property type="component" value="Unassembled WGS sequence"/>
</dbReference>
<name>A0AAU9V3U8_EUPED</name>
<evidence type="ECO:0000313" key="2">
    <source>
        <dbReference type="EMBL" id="CAH2106184.1"/>
    </source>
</evidence>
<reference evidence="2" key="1">
    <citation type="submission" date="2022-03" db="EMBL/GenBank/DDBJ databases">
        <authorList>
            <person name="Tunstrom K."/>
        </authorList>
    </citation>
    <scope>NUCLEOTIDE SEQUENCE</scope>
</reference>
<keyword evidence="3" id="KW-1185">Reference proteome</keyword>
<accession>A0AAU9V3U8</accession>
<protein>
    <submittedName>
        <fullName evidence="2">Uncharacterized protein</fullName>
    </submittedName>
</protein>